<dbReference type="Pfam" id="PF01614">
    <property type="entry name" value="IclR_C"/>
    <property type="match status" value="1"/>
</dbReference>
<protein>
    <submittedName>
        <fullName evidence="6">Transcriptional regulator KdgR</fullName>
    </submittedName>
</protein>
<dbReference type="EMBL" id="LOHZ01000047">
    <property type="protein sequence ID" value="KYO63800.1"/>
    <property type="molecule type" value="Genomic_DNA"/>
</dbReference>
<proteinExistence type="predicted"/>
<dbReference type="InterPro" id="IPR036390">
    <property type="entry name" value="WH_DNA-bd_sf"/>
</dbReference>
<dbReference type="InterPro" id="IPR014757">
    <property type="entry name" value="Tscrpt_reg_IclR_C"/>
</dbReference>
<dbReference type="GO" id="GO:0003677">
    <property type="term" value="F:DNA binding"/>
    <property type="evidence" value="ECO:0007669"/>
    <property type="project" value="UniProtKB-KW"/>
</dbReference>
<dbReference type="Proteomes" id="UP000075737">
    <property type="component" value="Unassembled WGS sequence"/>
</dbReference>
<dbReference type="GO" id="GO:0003700">
    <property type="term" value="F:DNA-binding transcription factor activity"/>
    <property type="evidence" value="ECO:0007669"/>
    <property type="project" value="TreeGrafter"/>
</dbReference>
<accession>A0A161PUT7</accession>
<dbReference type="OrthoDB" id="9791752at2"/>
<gene>
    <name evidence="6" type="primary">kdgR_2</name>
    <name evidence="6" type="ORF">ATZ99_22800</name>
</gene>
<dbReference type="SUPFAM" id="SSF46785">
    <property type="entry name" value="Winged helix' DNA-binding domain"/>
    <property type="match status" value="1"/>
</dbReference>
<dbReference type="Gene3D" id="1.10.10.10">
    <property type="entry name" value="Winged helix-like DNA-binding domain superfamily/Winged helix DNA-binding domain"/>
    <property type="match status" value="1"/>
</dbReference>
<dbReference type="SUPFAM" id="SSF55781">
    <property type="entry name" value="GAF domain-like"/>
    <property type="match status" value="1"/>
</dbReference>
<evidence type="ECO:0000256" key="2">
    <source>
        <dbReference type="ARBA" id="ARBA00023125"/>
    </source>
</evidence>
<keyword evidence="2" id="KW-0238">DNA-binding</keyword>
<dbReference type="PANTHER" id="PTHR30136:SF7">
    <property type="entry name" value="HTH-TYPE TRANSCRIPTIONAL REGULATOR KDGR-RELATED"/>
    <property type="match status" value="1"/>
</dbReference>
<evidence type="ECO:0000256" key="3">
    <source>
        <dbReference type="ARBA" id="ARBA00023163"/>
    </source>
</evidence>
<dbReference type="PROSITE" id="PS51078">
    <property type="entry name" value="ICLR_ED"/>
    <property type="match status" value="1"/>
</dbReference>
<dbReference type="InterPro" id="IPR029016">
    <property type="entry name" value="GAF-like_dom_sf"/>
</dbReference>
<name>A0A161PUT7_9FIRM</name>
<dbReference type="SMART" id="SM00346">
    <property type="entry name" value="HTH_ICLR"/>
    <property type="match status" value="1"/>
</dbReference>
<feature type="domain" description="HTH iclR-type" evidence="4">
    <location>
        <begin position="7"/>
        <end position="68"/>
    </location>
</feature>
<evidence type="ECO:0000313" key="7">
    <source>
        <dbReference type="Proteomes" id="UP000075737"/>
    </source>
</evidence>
<evidence type="ECO:0000259" key="4">
    <source>
        <dbReference type="PROSITE" id="PS51077"/>
    </source>
</evidence>
<dbReference type="PATRIC" id="fig|520767.4.peg.2413"/>
<reference evidence="6 7" key="1">
    <citation type="submission" date="2015-12" db="EMBL/GenBank/DDBJ databases">
        <title>Draft genome of Thermovenabulum gondwanense isolated from a red thermophilic microbial mat colonisisng an outflow channel of a bore well.</title>
        <authorList>
            <person name="Patel B.K."/>
        </authorList>
    </citation>
    <scope>NUCLEOTIDE SEQUENCE [LARGE SCALE GENOMIC DNA]</scope>
    <source>
        <strain evidence="6 7">R270</strain>
    </source>
</reference>
<evidence type="ECO:0000313" key="6">
    <source>
        <dbReference type="EMBL" id="KYO63800.1"/>
    </source>
</evidence>
<dbReference type="Pfam" id="PF09339">
    <property type="entry name" value="HTH_IclR"/>
    <property type="match status" value="1"/>
</dbReference>
<dbReference type="RefSeq" id="WP_068749369.1">
    <property type="nucleotide sequence ID" value="NZ_LOHZ01000047.1"/>
</dbReference>
<keyword evidence="3" id="KW-0804">Transcription</keyword>
<organism evidence="6 7">
    <name type="scientific">Thermovenabulum gondwanense</name>
    <dbReference type="NCBI Taxonomy" id="520767"/>
    <lineage>
        <taxon>Bacteria</taxon>
        <taxon>Bacillati</taxon>
        <taxon>Bacillota</taxon>
        <taxon>Clostridia</taxon>
        <taxon>Thermosediminibacterales</taxon>
        <taxon>Thermosediminibacteraceae</taxon>
        <taxon>Thermovenabulum</taxon>
    </lineage>
</organism>
<comment type="caution">
    <text evidence="6">The sequence shown here is derived from an EMBL/GenBank/DDBJ whole genome shotgun (WGS) entry which is preliminary data.</text>
</comment>
<dbReference type="AlphaFoldDB" id="A0A161PUT7"/>
<sequence>MENKNLVKSVIKALEIIELLNVEGELSIKEISTKLELEKTTVHRLITTLKEKGYVIQNDKDRRYSNSFKLFELGNRTIERLGLRRQAQPYLEELAEKSHETVNLAILDGKYVMYIDKIESSETIKVALEIGKKLPCYCTGLGKAILAYMSEQKVLELLKSEPLKEFTPNTITDLSKLMRELRKIREQGYSVDNEEYVQGLICVASPIINKQGEPIAAMSIAIPKYRIEEGKKDLDYFASLVKETAQKFSKELWSFSKPPLTNKNR</sequence>
<dbReference type="Gene3D" id="3.30.450.40">
    <property type="match status" value="1"/>
</dbReference>
<keyword evidence="7" id="KW-1185">Reference proteome</keyword>
<feature type="domain" description="IclR-ED" evidence="5">
    <location>
        <begin position="69"/>
        <end position="254"/>
    </location>
</feature>
<dbReference type="InterPro" id="IPR050707">
    <property type="entry name" value="HTH_MetabolicPath_Reg"/>
</dbReference>
<dbReference type="PANTHER" id="PTHR30136">
    <property type="entry name" value="HELIX-TURN-HELIX TRANSCRIPTIONAL REGULATOR, ICLR FAMILY"/>
    <property type="match status" value="1"/>
</dbReference>
<dbReference type="InterPro" id="IPR005471">
    <property type="entry name" value="Tscrpt_reg_IclR_N"/>
</dbReference>
<keyword evidence="1" id="KW-0805">Transcription regulation</keyword>
<dbReference type="STRING" id="520767.ATZ99_22800"/>
<dbReference type="InterPro" id="IPR036388">
    <property type="entry name" value="WH-like_DNA-bd_sf"/>
</dbReference>
<evidence type="ECO:0000259" key="5">
    <source>
        <dbReference type="PROSITE" id="PS51078"/>
    </source>
</evidence>
<dbReference type="GO" id="GO:0045892">
    <property type="term" value="P:negative regulation of DNA-templated transcription"/>
    <property type="evidence" value="ECO:0007669"/>
    <property type="project" value="TreeGrafter"/>
</dbReference>
<dbReference type="PROSITE" id="PS51077">
    <property type="entry name" value="HTH_ICLR"/>
    <property type="match status" value="1"/>
</dbReference>
<evidence type="ECO:0000256" key="1">
    <source>
        <dbReference type="ARBA" id="ARBA00023015"/>
    </source>
</evidence>